<keyword evidence="2" id="KW-0479">Metal-binding</keyword>
<dbReference type="AlphaFoldDB" id="A0A8C0ZTE6"/>
<dbReference type="PANTHER" id="PTHR11239:SF14">
    <property type="entry name" value="DNA-DIRECTED RNA POLYMERASE I SUBUNIT RPA12"/>
    <property type="match status" value="1"/>
</dbReference>
<keyword evidence="3 5" id="KW-0863">Zinc-finger</keyword>
<evidence type="ECO:0000313" key="7">
    <source>
        <dbReference type="Ensembl" id="ENSCCNP00000017825.1"/>
    </source>
</evidence>
<dbReference type="SMART" id="SM00440">
    <property type="entry name" value="ZnF_C2C2"/>
    <property type="match status" value="1"/>
</dbReference>
<evidence type="ECO:0000256" key="4">
    <source>
        <dbReference type="ARBA" id="ARBA00022833"/>
    </source>
</evidence>
<protein>
    <recommendedName>
        <fullName evidence="6">TFIIS-type domain-containing protein</fullName>
    </recommendedName>
</protein>
<dbReference type="SUPFAM" id="SSF57783">
    <property type="entry name" value="Zinc beta-ribbon"/>
    <property type="match status" value="1"/>
</dbReference>
<dbReference type="InterPro" id="IPR001222">
    <property type="entry name" value="Znf_TFIIS"/>
</dbReference>
<dbReference type="GO" id="GO:0003676">
    <property type="term" value="F:nucleic acid binding"/>
    <property type="evidence" value="ECO:0007669"/>
    <property type="project" value="InterPro"/>
</dbReference>
<name>A0A8C0ZTE6_CASCN</name>
<keyword evidence="4" id="KW-0862">Zinc</keyword>
<evidence type="ECO:0000256" key="1">
    <source>
        <dbReference type="ARBA" id="ARBA00022478"/>
    </source>
</evidence>
<reference evidence="7" key="1">
    <citation type="submission" date="2023-09" db="UniProtKB">
        <authorList>
            <consortium name="Ensembl"/>
        </authorList>
    </citation>
    <scope>IDENTIFICATION</scope>
</reference>
<accession>A0A8C0ZTE6</accession>
<dbReference type="GO" id="GO:0005736">
    <property type="term" value="C:RNA polymerase I complex"/>
    <property type="evidence" value="ECO:0007669"/>
    <property type="project" value="TreeGrafter"/>
</dbReference>
<evidence type="ECO:0000256" key="3">
    <source>
        <dbReference type="ARBA" id="ARBA00022771"/>
    </source>
</evidence>
<evidence type="ECO:0000256" key="2">
    <source>
        <dbReference type="ARBA" id="ARBA00022723"/>
    </source>
</evidence>
<proteinExistence type="predicted"/>
<feature type="domain" description="TFIIS-type" evidence="6">
    <location>
        <begin position="57"/>
        <end position="95"/>
    </location>
</feature>
<dbReference type="InterPro" id="IPR012164">
    <property type="entry name" value="Rpa12/Rpb9/Rpc10/TFS"/>
</dbReference>
<dbReference type="PANTHER" id="PTHR11239">
    <property type="entry name" value="DNA-DIRECTED RNA POLYMERASE"/>
    <property type="match status" value="1"/>
</dbReference>
<dbReference type="PROSITE" id="PS51133">
    <property type="entry name" value="ZF_TFIIS_2"/>
    <property type="match status" value="1"/>
</dbReference>
<dbReference type="Pfam" id="PF01096">
    <property type="entry name" value="Zn_ribbon_TFIIS"/>
    <property type="match status" value="1"/>
</dbReference>
<keyword evidence="1" id="KW-0240">DNA-directed RNA polymerase</keyword>
<dbReference type="Gene3D" id="2.20.25.10">
    <property type="match status" value="1"/>
</dbReference>
<evidence type="ECO:0000256" key="5">
    <source>
        <dbReference type="PROSITE-ProRule" id="PRU00472"/>
    </source>
</evidence>
<dbReference type="GO" id="GO:0003899">
    <property type="term" value="F:DNA-directed RNA polymerase activity"/>
    <property type="evidence" value="ECO:0007669"/>
    <property type="project" value="InterPro"/>
</dbReference>
<dbReference type="GO" id="GO:0006363">
    <property type="term" value="P:termination of RNA polymerase I transcription"/>
    <property type="evidence" value="ECO:0007669"/>
    <property type="project" value="TreeGrafter"/>
</dbReference>
<keyword evidence="1" id="KW-0804">Transcription</keyword>
<dbReference type="GO" id="GO:0008270">
    <property type="term" value="F:zinc ion binding"/>
    <property type="evidence" value="ECO:0007669"/>
    <property type="project" value="UniProtKB-KW"/>
</dbReference>
<organism evidence="7">
    <name type="scientific">Castor canadensis</name>
    <name type="common">American beaver</name>
    <dbReference type="NCBI Taxonomy" id="51338"/>
    <lineage>
        <taxon>Eukaryota</taxon>
        <taxon>Metazoa</taxon>
        <taxon>Chordata</taxon>
        <taxon>Craniata</taxon>
        <taxon>Vertebrata</taxon>
        <taxon>Euteleostomi</taxon>
        <taxon>Mammalia</taxon>
        <taxon>Eutheria</taxon>
        <taxon>Euarchontoglires</taxon>
        <taxon>Glires</taxon>
        <taxon>Rodentia</taxon>
        <taxon>Castorimorpha</taxon>
        <taxon>Castoridae</taxon>
        <taxon>Castor</taxon>
    </lineage>
</organism>
<dbReference type="Ensembl" id="ENSCCNT00000023206.1">
    <property type="protein sequence ID" value="ENSCCNP00000017825.1"/>
    <property type="gene ID" value="ENSCCNG00000018120.1"/>
</dbReference>
<sequence>GELAIPASPGGLEFLPRCGSVLPLSRVQNVVTCTYCGITVNMRNFKGKVVKTSGPVIDRHCSPCGHEEMAYHPRQIRSAHEGHIVFYTCSKHKFPEKEDLILFSE</sequence>
<evidence type="ECO:0000259" key="6">
    <source>
        <dbReference type="PROSITE" id="PS51133"/>
    </source>
</evidence>